<dbReference type="RefSeq" id="WP_073855413.1">
    <property type="nucleotide sequence ID" value="NZ_BAAATC010000015.1"/>
</dbReference>
<dbReference type="InterPro" id="IPR042099">
    <property type="entry name" value="ANL_N_sf"/>
</dbReference>
<evidence type="ECO:0000313" key="3">
    <source>
        <dbReference type="EMBL" id="OPE55625.1"/>
    </source>
</evidence>
<dbReference type="InterPro" id="IPR045851">
    <property type="entry name" value="AMP-bd_C_sf"/>
</dbReference>
<dbReference type="NCBIfam" id="NF038341">
    <property type="entry name" value="ligase_FadD4"/>
    <property type="match status" value="1"/>
</dbReference>
<dbReference type="EMBL" id="PDCR01000054">
    <property type="protein sequence ID" value="PEG51379.1"/>
    <property type="molecule type" value="Genomic_DNA"/>
</dbReference>
<dbReference type="Gene3D" id="3.30.300.30">
    <property type="match status" value="1"/>
</dbReference>
<reference evidence="3 5" key="1">
    <citation type="submission" date="2016-09" db="EMBL/GenBank/DDBJ databases">
        <title>genome sequences of unsequenced Mycobacteria.</title>
        <authorList>
            <person name="Greninger A.L."/>
            <person name="Jerome K.R."/>
            <person name="Mcnair B."/>
            <person name="Wallis C."/>
            <person name="Fang F."/>
        </authorList>
    </citation>
    <scope>NUCLEOTIDE SEQUENCE [LARGE SCALE GENOMIC DNA]</scope>
    <source>
        <strain evidence="3 5">BM1</strain>
    </source>
</reference>
<keyword evidence="6" id="KW-1185">Reference proteome</keyword>
<proteinExistence type="predicted"/>
<dbReference type="Proteomes" id="UP000220340">
    <property type="component" value="Unassembled WGS sequence"/>
</dbReference>
<accession>A0A1Q4HHE4</accession>
<protein>
    <submittedName>
        <fullName evidence="4">Acyl-CoA synthetase</fullName>
    </submittedName>
</protein>
<dbReference type="PROSITE" id="PS00455">
    <property type="entry name" value="AMP_BINDING"/>
    <property type="match status" value="1"/>
</dbReference>
<evidence type="ECO:0000313" key="5">
    <source>
        <dbReference type="Proteomes" id="UP000191039"/>
    </source>
</evidence>
<sequence length="517" mass="56832">MQIRETAIATPDKPAVVVHPSGAVVTFGEMEARANQLAHYFRNNGLVEGDVVAILIENNEHFHTVSYAARRSGLYYVPINTHLTAAEAAYIVDNSEAKAIVGTAALKDLCAGLAEHLPNGLPQILLYITGGQERSDSGDDAELEGWAKYPDVVADLPTTPIADELDGDLLQYSSGTTGRPKGIKRELPHLPPSEVPGMMAMLVEYWMGPDAVYLSPAPLYHTAPSVWSMQALAGGLTVVVLEKFDPEVALEAIQKHRVTHGQFVPVMFTRMLKLPEAARTAYDVSSLKRVMHAAAPCPVEIKMQMIDWWGPIVDEYYASSEAIGATLISAEEWLTHPGSVGKAMTGVVHILDEDGNELPPNQAGEVFFEGGQDFEYLNDDEKTAKSRNTKGWKTVGDIGYVDEEGYLYLTDRRHHMIISGGVNIYPQEAENILVTHPKVMDAAVFGIPDEEMGQKVKGVVQTVDPADATDEFADELLTWLRDKLSHYKCPRSISFEAQLPRTDTGKLFKQELIKKYS</sequence>
<dbReference type="AlphaFoldDB" id="A0A1Q4HHE4"/>
<feature type="domain" description="AMP-binding enzyme C-terminal" evidence="2">
    <location>
        <begin position="428"/>
        <end position="506"/>
    </location>
</feature>
<dbReference type="InterPro" id="IPR020845">
    <property type="entry name" value="AMP-binding_CS"/>
</dbReference>
<dbReference type="STRING" id="1801.BRW64_06625"/>
<dbReference type="InterPro" id="IPR025110">
    <property type="entry name" value="AMP-bd_C"/>
</dbReference>
<dbReference type="SUPFAM" id="SSF56801">
    <property type="entry name" value="Acetyl-CoA synthetase-like"/>
    <property type="match status" value="1"/>
</dbReference>
<organism evidence="4 6">
    <name type="scientific">Mycolicibacterium diernhoferi</name>
    <dbReference type="NCBI Taxonomy" id="1801"/>
    <lineage>
        <taxon>Bacteria</taxon>
        <taxon>Bacillati</taxon>
        <taxon>Actinomycetota</taxon>
        <taxon>Actinomycetes</taxon>
        <taxon>Mycobacteriales</taxon>
        <taxon>Mycobacteriaceae</taxon>
        <taxon>Mycolicibacterium</taxon>
    </lineage>
</organism>
<reference evidence="4 6" key="2">
    <citation type="submission" date="2017-10" db="EMBL/GenBank/DDBJ databases">
        <title>The new phylogeny of genus Mycobacterium.</title>
        <authorList>
            <person name="Tortoli E."/>
            <person name="Trovato A."/>
            <person name="Cirillo D.M."/>
        </authorList>
    </citation>
    <scope>NUCLEOTIDE SEQUENCE [LARGE SCALE GENOMIC DNA]</scope>
    <source>
        <strain evidence="4 6">IP141170001</strain>
    </source>
</reference>
<evidence type="ECO:0000259" key="2">
    <source>
        <dbReference type="Pfam" id="PF13193"/>
    </source>
</evidence>
<dbReference type="Proteomes" id="UP000191039">
    <property type="component" value="Unassembled WGS sequence"/>
</dbReference>
<name>A0A1Q4HHE4_9MYCO</name>
<dbReference type="Gene3D" id="3.40.50.12780">
    <property type="entry name" value="N-terminal domain of ligase-like"/>
    <property type="match status" value="1"/>
</dbReference>
<feature type="domain" description="AMP-dependent synthetase/ligase" evidence="1">
    <location>
        <begin position="5"/>
        <end position="371"/>
    </location>
</feature>
<evidence type="ECO:0000313" key="6">
    <source>
        <dbReference type="Proteomes" id="UP000220340"/>
    </source>
</evidence>
<dbReference type="PANTHER" id="PTHR24096">
    <property type="entry name" value="LONG-CHAIN-FATTY-ACID--COA LIGASE"/>
    <property type="match status" value="1"/>
</dbReference>
<dbReference type="PANTHER" id="PTHR24096:SF323">
    <property type="entry name" value="BLR3536 PROTEIN"/>
    <property type="match status" value="1"/>
</dbReference>
<evidence type="ECO:0000313" key="4">
    <source>
        <dbReference type="EMBL" id="PEG51379.1"/>
    </source>
</evidence>
<gene>
    <name evidence="3" type="ORF">BV510_04040</name>
    <name evidence="4" type="ORF">CRI78_26925</name>
</gene>
<dbReference type="InterPro" id="IPR000873">
    <property type="entry name" value="AMP-dep_synth/lig_dom"/>
</dbReference>
<dbReference type="GO" id="GO:0016405">
    <property type="term" value="F:CoA-ligase activity"/>
    <property type="evidence" value="ECO:0007669"/>
    <property type="project" value="TreeGrafter"/>
</dbReference>
<comment type="caution">
    <text evidence="4">The sequence shown here is derived from an EMBL/GenBank/DDBJ whole genome shotgun (WGS) entry which is preliminary data.</text>
</comment>
<dbReference type="Pfam" id="PF00501">
    <property type="entry name" value="AMP-binding"/>
    <property type="match status" value="1"/>
</dbReference>
<evidence type="ECO:0000259" key="1">
    <source>
        <dbReference type="Pfam" id="PF00501"/>
    </source>
</evidence>
<dbReference type="OrthoDB" id="9803968at2"/>
<dbReference type="Pfam" id="PF13193">
    <property type="entry name" value="AMP-binding_C"/>
    <property type="match status" value="1"/>
</dbReference>
<dbReference type="EMBL" id="MIJD01000024">
    <property type="protein sequence ID" value="OPE55625.1"/>
    <property type="molecule type" value="Genomic_DNA"/>
</dbReference>